<evidence type="ECO:0000313" key="2">
    <source>
        <dbReference type="EMBL" id="CZS89467.1"/>
    </source>
</evidence>
<comment type="caution">
    <text evidence="2">The sequence shown here is derived from an EMBL/GenBank/DDBJ whole genome shotgun (WGS) entry which is preliminary data.</text>
</comment>
<dbReference type="AlphaFoldDB" id="A0A1E1JU94"/>
<dbReference type="InParanoid" id="A0A1E1JU94"/>
<accession>A0A1E1JU94</accession>
<proteinExistence type="predicted"/>
<sequence length="111" mass="11723">MKFQLALCFASCFASCYASSALTGGKCSNPFGAGAVCFGLNLPSGADGIGCSMGRAQCLMGLVVQLNVTEGSGTYKFCGSRSIRTDARKKMQLVLEPRTFMDWRETPQGGT</sequence>
<evidence type="ECO:0008006" key="4">
    <source>
        <dbReference type="Google" id="ProtNLM"/>
    </source>
</evidence>
<reference evidence="3" key="1">
    <citation type="submission" date="2016-03" db="EMBL/GenBank/DDBJ databases">
        <authorList>
            <person name="Ploux O."/>
        </authorList>
    </citation>
    <scope>NUCLEOTIDE SEQUENCE [LARGE SCALE GENOMIC DNA]</scope>
    <source>
        <strain evidence="3">UK7</strain>
    </source>
</reference>
<evidence type="ECO:0000313" key="3">
    <source>
        <dbReference type="Proteomes" id="UP000178129"/>
    </source>
</evidence>
<keyword evidence="3" id="KW-1185">Reference proteome</keyword>
<organism evidence="2 3">
    <name type="scientific">Rhynchosporium graminicola</name>
    <dbReference type="NCBI Taxonomy" id="2792576"/>
    <lineage>
        <taxon>Eukaryota</taxon>
        <taxon>Fungi</taxon>
        <taxon>Dikarya</taxon>
        <taxon>Ascomycota</taxon>
        <taxon>Pezizomycotina</taxon>
        <taxon>Leotiomycetes</taxon>
        <taxon>Helotiales</taxon>
        <taxon>Ploettnerulaceae</taxon>
        <taxon>Rhynchosporium</taxon>
    </lineage>
</organism>
<dbReference type="EMBL" id="FJUW01000003">
    <property type="protein sequence ID" value="CZS89467.1"/>
    <property type="molecule type" value="Genomic_DNA"/>
</dbReference>
<feature type="chain" id="PRO_5009445271" description="Secreted protein" evidence="1">
    <location>
        <begin position="19"/>
        <end position="111"/>
    </location>
</feature>
<gene>
    <name evidence="2" type="ORF">RCO7_08975</name>
</gene>
<name>A0A1E1JU94_9HELO</name>
<evidence type="ECO:0000256" key="1">
    <source>
        <dbReference type="SAM" id="SignalP"/>
    </source>
</evidence>
<dbReference type="Proteomes" id="UP000178129">
    <property type="component" value="Unassembled WGS sequence"/>
</dbReference>
<feature type="signal peptide" evidence="1">
    <location>
        <begin position="1"/>
        <end position="18"/>
    </location>
</feature>
<protein>
    <recommendedName>
        <fullName evidence="4">Secreted protein</fullName>
    </recommendedName>
</protein>
<keyword evidence="1" id="KW-0732">Signal</keyword>